<accession>A0A644VZD9</accession>
<name>A0A644VZD9_9ZZZZ</name>
<dbReference type="AlphaFoldDB" id="A0A644VZD9"/>
<sequence>MAPPDPLPLPSGHHSKQGRGLGVVDENIVRLFQAVLQPFGVPVICFRVGGDLSVGKASRHPLEGIVQHFRAGEKRFVPFDDFPGNVKAELPGQGDHGGEDFRHSASFPCGVHMDDLLSPESFRYGQKAVHGMEADDFAVLLQHVGHHFFPPFRNPFSRMETICPFSSPREKR</sequence>
<gene>
    <name evidence="1" type="ORF">SDC9_43048</name>
</gene>
<proteinExistence type="predicted"/>
<comment type="caution">
    <text evidence="1">The sequence shown here is derived from an EMBL/GenBank/DDBJ whole genome shotgun (WGS) entry which is preliminary data.</text>
</comment>
<organism evidence="1">
    <name type="scientific">bioreactor metagenome</name>
    <dbReference type="NCBI Taxonomy" id="1076179"/>
    <lineage>
        <taxon>unclassified sequences</taxon>
        <taxon>metagenomes</taxon>
        <taxon>ecological metagenomes</taxon>
    </lineage>
</organism>
<evidence type="ECO:0000313" key="1">
    <source>
        <dbReference type="EMBL" id="MPL96864.1"/>
    </source>
</evidence>
<protein>
    <submittedName>
        <fullName evidence="1">Uncharacterized protein</fullName>
    </submittedName>
</protein>
<reference evidence="1" key="1">
    <citation type="submission" date="2019-08" db="EMBL/GenBank/DDBJ databases">
        <authorList>
            <person name="Kucharzyk K."/>
            <person name="Murdoch R.W."/>
            <person name="Higgins S."/>
            <person name="Loffler F."/>
        </authorList>
    </citation>
    <scope>NUCLEOTIDE SEQUENCE</scope>
</reference>
<dbReference type="EMBL" id="VSSQ01000530">
    <property type="protein sequence ID" value="MPL96864.1"/>
    <property type="molecule type" value="Genomic_DNA"/>
</dbReference>